<name>A0ABY7C1R5_9HYPH</name>
<keyword evidence="2" id="KW-1185">Reference proteome</keyword>
<evidence type="ECO:0000313" key="2">
    <source>
        <dbReference type="Proteomes" id="UP001164020"/>
    </source>
</evidence>
<accession>A0ABY7C1R5</accession>
<proteinExistence type="predicted"/>
<evidence type="ECO:0000313" key="1">
    <source>
        <dbReference type="EMBL" id="WAP69948.1"/>
    </source>
</evidence>
<dbReference type="RefSeq" id="WP_268882372.1">
    <property type="nucleotide sequence ID" value="NZ_CP114029.1"/>
</dbReference>
<dbReference type="Proteomes" id="UP001164020">
    <property type="component" value="Chromosome"/>
</dbReference>
<reference evidence="1" key="1">
    <citation type="submission" date="2022-12" db="EMBL/GenBank/DDBJ databases">
        <title>Jiella pelagia sp. nov., isolated from phosphonate enriched culture of Northwest Pacific surface seawater.</title>
        <authorList>
            <person name="Shin D.Y."/>
            <person name="Hwang C.Y."/>
        </authorList>
    </citation>
    <scope>NUCLEOTIDE SEQUENCE</scope>
    <source>
        <strain evidence="1">HL-NP1</strain>
    </source>
</reference>
<sequence>MPDYFSNIPELPQDVESANYEYWFRLAKWTYEEAAFLSVGCEPESAARYLAFNGHIAPSGSSAELIYTNFRKAYQSRRGLFRKAFRQLSDSDSLSVNKILNYLLGMNIEIHPGIRAFDQKKNIIDRGPVVEYLLNAAHHFTPTYIDAQFDPTASNPHVQKSGKRPSAVTREHESLLKLVIGLAIGGYGYVPNSNRSPIHKEIADELERLGIPLTDDTIRKYLREGAELLPTSEDD</sequence>
<dbReference type="EMBL" id="CP114029">
    <property type="protein sequence ID" value="WAP69948.1"/>
    <property type="molecule type" value="Genomic_DNA"/>
</dbReference>
<organism evidence="1 2">
    <name type="scientific">Jiella pelagia</name>
    <dbReference type="NCBI Taxonomy" id="2986949"/>
    <lineage>
        <taxon>Bacteria</taxon>
        <taxon>Pseudomonadati</taxon>
        <taxon>Pseudomonadota</taxon>
        <taxon>Alphaproteobacteria</taxon>
        <taxon>Hyphomicrobiales</taxon>
        <taxon>Aurantimonadaceae</taxon>
        <taxon>Jiella</taxon>
    </lineage>
</organism>
<protein>
    <submittedName>
        <fullName evidence="1">Uncharacterized protein</fullName>
    </submittedName>
</protein>
<gene>
    <name evidence="1" type="ORF">OH818_07150</name>
</gene>